<evidence type="ECO:0000313" key="9">
    <source>
        <dbReference type="EMBL" id="ORC80397.1"/>
    </source>
</evidence>
<sequence length="245" mass="26288">QCTSDRFGLGICAKTNFSREIHGEKYLTAADLGENSSWKRINWPVVQTSPTTACEGGNGKMMPGSRLGPQSRCLTTESLQVNDGTSSDKSVQGICANVKCDNDTVRVQYNGDDTWHLCPQGQTIAVTGSAFSGGKIRCPKYSEVCSREPSSAGITVFTPVDIKESTGTHSSSSAASTRSDKGKDLPKSFDEYMLPPGMEHLTEEERARYREHFLANGGLDSSSTTTLMTSMLALLCLAAAVLVTP</sequence>
<comment type="similarity">
    <text evidence="1 7">Belongs to the peptidase M8 family.</text>
</comment>
<evidence type="ECO:0000256" key="3">
    <source>
        <dbReference type="ARBA" id="ARBA00022723"/>
    </source>
</evidence>
<dbReference type="AlphaFoldDB" id="A0A1X0NDY3"/>
<evidence type="ECO:0000256" key="5">
    <source>
        <dbReference type="ARBA" id="ARBA00022833"/>
    </source>
</evidence>
<comment type="cofactor">
    <cofactor evidence="7">
        <name>Zn(2+)</name>
        <dbReference type="ChEBI" id="CHEBI:29105"/>
    </cofactor>
    <text evidence="7">Binds 1 zinc ion per subunit.</text>
</comment>
<evidence type="ECO:0000256" key="1">
    <source>
        <dbReference type="ARBA" id="ARBA00005860"/>
    </source>
</evidence>
<dbReference type="Proteomes" id="UP000192257">
    <property type="component" value="Unassembled WGS sequence"/>
</dbReference>
<dbReference type="RefSeq" id="XP_028876759.1">
    <property type="nucleotide sequence ID" value="XM_029031948.1"/>
</dbReference>
<keyword evidence="5 7" id="KW-0862">Zinc</keyword>
<name>A0A1X0NDY3_9TRYP</name>
<keyword evidence="10" id="KW-1185">Reference proteome</keyword>
<dbReference type="Pfam" id="PF01457">
    <property type="entry name" value="Peptidase_M8"/>
    <property type="match status" value="1"/>
</dbReference>
<protein>
    <recommendedName>
        <fullName evidence="7">Leishmanolysin-like peptidase</fullName>
        <ecNumber evidence="7">3.4.24.-</ecNumber>
    </recommendedName>
</protein>
<dbReference type="GO" id="GO:0016020">
    <property type="term" value="C:membrane"/>
    <property type="evidence" value="ECO:0007669"/>
    <property type="project" value="InterPro"/>
</dbReference>
<keyword evidence="6 7" id="KW-0482">Metalloprotease</keyword>
<feature type="non-terminal residue" evidence="9">
    <location>
        <position position="1"/>
    </location>
</feature>
<dbReference type="InterPro" id="IPR001577">
    <property type="entry name" value="Peptidase_M8"/>
</dbReference>
<feature type="compositionally biased region" description="Low complexity" evidence="8">
    <location>
        <begin position="167"/>
        <end position="177"/>
    </location>
</feature>
<accession>A0A1X0NDY3</accession>
<evidence type="ECO:0000256" key="8">
    <source>
        <dbReference type="SAM" id="MobiDB-lite"/>
    </source>
</evidence>
<organism evidence="9 10">
    <name type="scientific">Trypanosoma theileri</name>
    <dbReference type="NCBI Taxonomy" id="67003"/>
    <lineage>
        <taxon>Eukaryota</taxon>
        <taxon>Discoba</taxon>
        <taxon>Euglenozoa</taxon>
        <taxon>Kinetoplastea</taxon>
        <taxon>Metakinetoplastina</taxon>
        <taxon>Trypanosomatida</taxon>
        <taxon>Trypanosomatidae</taxon>
        <taxon>Trypanosoma</taxon>
    </lineage>
</organism>
<dbReference type="Gene3D" id="2.30.34.10">
    <property type="entry name" value="Leishmanolysin domain 4"/>
    <property type="match status" value="1"/>
</dbReference>
<evidence type="ECO:0000313" key="10">
    <source>
        <dbReference type="Proteomes" id="UP000192257"/>
    </source>
</evidence>
<dbReference type="OrthoDB" id="251630at2759"/>
<dbReference type="GO" id="GO:0046872">
    <property type="term" value="F:metal ion binding"/>
    <property type="evidence" value="ECO:0007669"/>
    <property type="project" value="UniProtKB-KW"/>
</dbReference>
<comment type="caution">
    <text evidence="9">The sequence shown here is derived from an EMBL/GenBank/DDBJ whole genome shotgun (WGS) entry which is preliminary data.</text>
</comment>
<reference evidence="9 10" key="1">
    <citation type="submission" date="2017-03" db="EMBL/GenBank/DDBJ databases">
        <title>An alternative strategy for trypanosome survival in the mammalian bloodstream revealed through genome and transcriptome analysis of the ubiquitous bovine parasite Trypanosoma (Megatrypanum) theileri.</title>
        <authorList>
            <person name="Kelly S."/>
            <person name="Ivens A."/>
            <person name="Mott A."/>
            <person name="O'Neill E."/>
            <person name="Emms D."/>
            <person name="Macleod O."/>
            <person name="Voorheis P."/>
            <person name="Matthews J."/>
            <person name="Matthews K."/>
            <person name="Carrington M."/>
        </authorList>
    </citation>
    <scope>NUCLEOTIDE SEQUENCE [LARGE SCALE GENOMIC DNA]</scope>
    <source>
        <strain evidence="9">Edinburgh</strain>
    </source>
</reference>
<dbReference type="EC" id="3.4.24.-" evidence="7"/>
<evidence type="ECO:0000256" key="2">
    <source>
        <dbReference type="ARBA" id="ARBA00022670"/>
    </source>
</evidence>
<keyword evidence="2 7" id="KW-0645">Protease</keyword>
<feature type="region of interest" description="Disordered" evidence="8">
    <location>
        <begin position="165"/>
        <end position="194"/>
    </location>
</feature>
<gene>
    <name evidence="9" type="ORF">TM35_001651020</name>
</gene>
<dbReference type="GO" id="GO:0006508">
    <property type="term" value="P:proteolysis"/>
    <property type="evidence" value="ECO:0007669"/>
    <property type="project" value="UniProtKB-KW"/>
</dbReference>
<proteinExistence type="inferred from homology"/>
<evidence type="ECO:0000256" key="6">
    <source>
        <dbReference type="ARBA" id="ARBA00023049"/>
    </source>
</evidence>
<dbReference type="EMBL" id="NBCO01000165">
    <property type="protein sequence ID" value="ORC80397.1"/>
    <property type="molecule type" value="Genomic_DNA"/>
</dbReference>
<dbReference type="GO" id="GO:0004222">
    <property type="term" value="F:metalloendopeptidase activity"/>
    <property type="evidence" value="ECO:0007669"/>
    <property type="project" value="UniProtKB-UniRule"/>
</dbReference>
<dbReference type="SUPFAM" id="SSF55486">
    <property type="entry name" value="Metalloproteases ('zincins'), catalytic domain"/>
    <property type="match status" value="1"/>
</dbReference>
<feature type="compositionally biased region" description="Basic and acidic residues" evidence="8">
    <location>
        <begin position="178"/>
        <end position="190"/>
    </location>
</feature>
<evidence type="ECO:0000256" key="4">
    <source>
        <dbReference type="ARBA" id="ARBA00022801"/>
    </source>
</evidence>
<dbReference type="VEuPathDB" id="TriTrypDB:TM35_001651020"/>
<dbReference type="GeneID" id="39991728"/>
<keyword evidence="4 7" id="KW-0378">Hydrolase</keyword>
<keyword evidence="3 7" id="KW-0479">Metal-binding</keyword>
<dbReference type="GO" id="GO:0007155">
    <property type="term" value="P:cell adhesion"/>
    <property type="evidence" value="ECO:0007669"/>
    <property type="project" value="InterPro"/>
</dbReference>
<evidence type="ECO:0000256" key="7">
    <source>
        <dbReference type="RuleBase" id="RU366077"/>
    </source>
</evidence>